<dbReference type="Pfam" id="PF00583">
    <property type="entry name" value="Acetyltransf_1"/>
    <property type="match status" value="1"/>
</dbReference>
<dbReference type="CDD" id="cd04301">
    <property type="entry name" value="NAT_SF"/>
    <property type="match status" value="1"/>
</dbReference>
<dbReference type="SUPFAM" id="SSF55729">
    <property type="entry name" value="Acyl-CoA N-acyltransferases (Nat)"/>
    <property type="match status" value="1"/>
</dbReference>
<organism evidence="2 3">
    <name type="scientific">Kroppenstedtia guangzhouensis</name>
    <dbReference type="NCBI Taxonomy" id="1274356"/>
    <lineage>
        <taxon>Bacteria</taxon>
        <taxon>Bacillati</taxon>
        <taxon>Bacillota</taxon>
        <taxon>Bacilli</taxon>
        <taxon>Bacillales</taxon>
        <taxon>Thermoactinomycetaceae</taxon>
        <taxon>Kroppenstedtia</taxon>
    </lineage>
</organism>
<dbReference type="EMBL" id="BMEX01000002">
    <property type="protein sequence ID" value="GGA35936.1"/>
    <property type="molecule type" value="Genomic_DNA"/>
</dbReference>
<protein>
    <submittedName>
        <fullName evidence="2">N-acetyltransferase</fullName>
    </submittedName>
</protein>
<proteinExistence type="predicted"/>
<evidence type="ECO:0000313" key="2">
    <source>
        <dbReference type="EMBL" id="GGA35936.1"/>
    </source>
</evidence>
<dbReference type="PROSITE" id="PS51186">
    <property type="entry name" value="GNAT"/>
    <property type="match status" value="1"/>
</dbReference>
<dbReference type="Gene3D" id="3.40.630.30">
    <property type="match status" value="1"/>
</dbReference>
<dbReference type="InterPro" id="IPR016181">
    <property type="entry name" value="Acyl_CoA_acyltransferase"/>
</dbReference>
<sequence length="166" mass="19196">MRIRRIRGEDAEAFLHLQRQLDEETSFMMLEPGERTESAEATAQRICDVVARENHTILLAEVEDHLVGFIEAVGGRWRRNRHSVYLVVGILEAYTGKGIGTRLFEEVEAWAAEKGLHRLELTVMTRNERALALYRKRGFEIEGVKKDSLWVDGEFVDEYYMAKRLG</sequence>
<evidence type="ECO:0000259" key="1">
    <source>
        <dbReference type="PROSITE" id="PS51186"/>
    </source>
</evidence>
<name>A0ABQ1G280_9BACL</name>
<dbReference type="PANTHER" id="PTHR43415:SF3">
    <property type="entry name" value="GNAT-FAMILY ACETYLTRANSFERASE"/>
    <property type="match status" value="1"/>
</dbReference>
<dbReference type="PANTHER" id="PTHR43415">
    <property type="entry name" value="SPERMIDINE N(1)-ACETYLTRANSFERASE"/>
    <property type="match status" value="1"/>
</dbReference>
<dbReference type="RefSeq" id="WP_188429723.1">
    <property type="nucleotide sequence ID" value="NZ_BMEX01000002.1"/>
</dbReference>
<dbReference type="Proteomes" id="UP000617979">
    <property type="component" value="Unassembled WGS sequence"/>
</dbReference>
<gene>
    <name evidence="2" type="ORF">GCM10007416_06000</name>
</gene>
<evidence type="ECO:0000313" key="3">
    <source>
        <dbReference type="Proteomes" id="UP000617979"/>
    </source>
</evidence>
<accession>A0ABQ1G280</accession>
<feature type="domain" description="N-acetyltransferase" evidence="1">
    <location>
        <begin position="1"/>
        <end position="166"/>
    </location>
</feature>
<keyword evidence="3" id="KW-1185">Reference proteome</keyword>
<reference evidence="3" key="1">
    <citation type="journal article" date="2019" name="Int. J. Syst. Evol. Microbiol.">
        <title>The Global Catalogue of Microorganisms (GCM) 10K type strain sequencing project: providing services to taxonomists for standard genome sequencing and annotation.</title>
        <authorList>
            <consortium name="The Broad Institute Genomics Platform"/>
            <consortium name="The Broad Institute Genome Sequencing Center for Infectious Disease"/>
            <person name="Wu L."/>
            <person name="Ma J."/>
        </authorList>
    </citation>
    <scope>NUCLEOTIDE SEQUENCE [LARGE SCALE GENOMIC DNA]</scope>
    <source>
        <strain evidence="3">CGMCC 1.12404</strain>
    </source>
</reference>
<dbReference type="InterPro" id="IPR000182">
    <property type="entry name" value="GNAT_dom"/>
</dbReference>
<comment type="caution">
    <text evidence="2">The sequence shown here is derived from an EMBL/GenBank/DDBJ whole genome shotgun (WGS) entry which is preliminary data.</text>
</comment>